<accession>A0ACB8UG40</accession>
<organism evidence="1 2">
    <name type="scientific">Irpex rosettiformis</name>
    <dbReference type="NCBI Taxonomy" id="378272"/>
    <lineage>
        <taxon>Eukaryota</taxon>
        <taxon>Fungi</taxon>
        <taxon>Dikarya</taxon>
        <taxon>Basidiomycota</taxon>
        <taxon>Agaricomycotina</taxon>
        <taxon>Agaricomycetes</taxon>
        <taxon>Polyporales</taxon>
        <taxon>Irpicaceae</taxon>
        <taxon>Irpex</taxon>
    </lineage>
</organism>
<keyword evidence="1" id="KW-0808">Transferase</keyword>
<evidence type="ECO:0000313" key="2">
    <source>
        <dbReference type="Proteomes" id="UP001055072"/>
    </source>
</evidence>
<gene>
    <name evidence="1" type="ORF">BDY19DRAFT_882261</name>
</gene>
<proteinExistence type="predicted"/>
<dbReference type="EMBL" id="MU274902">
    <property type="protein sequence ID" value="KAI0093241.1"/>
    <property type="molecule type" value="Genomic_DNA"/>
</dbReference>
<sequence length="318" mass="34637">MATTLLRKQALSQLSRALGSEQATVELKWMLRSLEQPDRLVADSLSAMVARRVSGEPLQYILGTQPFGPLDLLTRPPVLIPRPETEDWAIRLAEFVKPTMRAPIQLLDLCTGSGCIPLLLCKTWPAGTVRARGIDISAEAIALAKDNAARCGIPSSSSKPTASHELTAAHNTFDALQADIRLPGFLASLKSSGIRPRFDVITSNPPYIPRDQYEQLPTSVKDYEDIRALLGDPDLLPPQGKKSLSDSGRGLTFYHDIAKLVAHEQEGLLTTKGILAVEVGEGQAKDVAAILKTEGGLQYTSIWTDPWNIERVVVASRK</sequence>
<keyword evidence="1" id="KW-0489">Methyltransferase</keyword>
<keyword evidence="2" id="KW-1185">Reference proteome</keyword>
<reference evidence="1" key="1">
    <citation type="journal article" date="2021" name="Environ. Microbiol.">
        <title>Gene family expansions and transcriptome signatures uncover fungal adaptations to wood decay.</title>
        <authorList>
            <person name="Hage H."/>
            <person name="Miyauchi S."/>
            <person name="Viragh M."/>
            <person name="Drula E."/>
            <person name="Min B."/>
            <person name="Chaduli D."/>
            <person name="Navarro D."/>
            <person name="Favel A."/>
            <person name="Norest M."/>
            <person name="Lesage-Meessen L."/>
            <person name="Balint B."/>
            <person name="Merenyi Z."/>
            <person name="de Eugenio L."/>
            <person name="Morin E."/>
            <person name="Martinez A.T."/>
            <person name="Baldrian P."/>
            <person name="Stursova M."/>
            <person name="Martinez M.J."/>
            <person name="Novotny C."/>
            <person name="Magnuson J.K."/>
            <person name="Spatafora J.W."/>
            <person name="Maurice S."/>
            <person name="Pangilinan J."/>
            <person name="Andreopoulos W."/>
            <person name="LaButti K."/>
            <person name="Hundley H."/>
            <person name="Na H."/>
            <person name="Kuo A."/>
            <person name="Barry K."/>
            <person name="Lipzen A."/>
            <person name="Henrissat B."/>
            <person name="Riley R."/>
            <person name="Ahrendt S."/>
            <person name="Nagy L.G."/>
            <person name="Grigoriev I.V."/>
            <person name="Martin F."/>
            <person name="Rosso M.N."/>
        </authorList>
    </citation>
    <scope>NUCLEOTIDE SEQUENCE</scope>
    <source>
        <strain evidence="1">CBS 384.51</strain>
    </source>
</reference>
<protein>
    <submittedName>
        <fullName evidence="1">S-adenosyl-L-methionine-dependent methyltransferase</fullName>
    </submittedName>
</protein>
<evidence type="ECO:0000313" key="1">
    <source>
        <dbReference type="EMBL" id="KAI0093241.1"/>
    </source>
</evidence>
<dbReference type="Proteomes" id="UP001055072">
    <property type="component" value="Unassembled WGS sequence"/>
</dbReference>
<name>A0ACB8UG40_9APHY</name>
<comment type="caution">
    <text evidence="1">The sequence shown here is derived from an EMBL/GenBank/DDBJ whole genome shotgun (WGS) entry which is preliminary data.</text>
</comment>